<dbReference type="Proteomes" id="UP000824782">
    <property type="component" value="Unassembled WGS sequence"/>
</dbReference>
<evidence type="ECO:0000256" key="1">
    <source>
        <dbReference type="SAM" id="MobiDB-lite"/>
    </source>
</evidence>
<keyword evidence="3" id="KW-1185">Reference proteome</keyword>
<sequence length="75" mass="8111">MPIYCGLKEGGGSKDGCSEDKSCALPWLRHPGQTSMEGIEDTPGEVVDDTGKTERIKTVENRGLMTRMGATKKKP</sequence>
<feature type="region of interest" description="Disordered" evidence="1">
    <location>
        <begin position="29"/>
        <end position="48"/>
    </location>
</feature>
<proteinExistence type="predicted"/>
<protein>
    <submittedName>
        <fullName evidence="2">Uncharacterized protein</fullName>
    </submittedName>
</protein>
<gene>
    <name evidence="2" type="ORF">GDO81_011313</name>
</gene>
<evidence type="ECO:0000313" key="3">
    <source>
        <dbReference type="Proteomes" id="UP000824782"/>
    </source>
</evidence>
<dbReference type="EMBL" id="WNYA01000005">
    <property type="protein sequence ID" value="KAG8570547.1"/>
    <property type="molecule type" value="Genomic_DNA"/>
</dbReference>
<comment type="caution">
    <text evidence="2">The sequence shown here is derived from an EMBL/GenBank/DDBJ whole genome shotgun (WGS) entry which is preliminary data.</text>
</comment>
<organism evidence="2 3">
    <name type="scientific">Engystomops pustulosus</name>
    <name type="common">Tungara frog</name>
    <name type="synonym">Physalaemus pustulosus</name>
    <dbReference type="NCBI Taxonomy" id="76066"/>
    <lineage>
        <taxon>Eukaryota</taxon>
        <taxon>Metazoa</taxon>
        <taxon>Chordata</taxon>
        <taxon>Craniata</taxon>
        <taxon>Vertebrata</taxon>
        <taxon>Euteleostomi</taxon>
        <taxon>Amphibia</taxon>
        <taxon>Batrachia</taxon>
        <taxon>Anura</taxon>
        <taxon>Neobatrachia</taxon>
        <taxon>Hyloidea</taxon>
        <taxon>Leptodactylidae</taxon>
        <taxon>Leiuperinae</taxon>
        <taxon>Engystomops</taxon>
    </lineage>
</organism>
<name>A0AAV7BDL6_ENGPU</name>
<dbReference type="AlphaFoldDB" id="A0AAV7BDL6"/>
<evidence type="ECO:0000313" key="2">
    <source>
        <dbReference type="EMBL" id="KAG8570547.1"/>
    </source>
</evidence>
<reference evidence="2" key="1">
    <citation type="thesis" date="2020" institute="ProQuest LLC" country="789 East Eisenhower Parkway, Ann Arbor, MI, USA">
        <title>Comparative Genomics and Chromosome Evolution.</title>
        <authorList>
            <person name="Mudd A.B."/>
        </authorList>
    </citation>
    <scope>NUCLEOTIDE SEQUENCE</scope>
    <source>
        <strain evidence="2">237g6f4</strain>
        <tissue evidence="2">Blood</tissue>
    </source>
</reference>
<feature type="compositionally biased region" description="Acidic residues" evidence="1">
    <location>
        <begin position="38"/>
        <end position="48"/>
    </location>
</feature>
<accession>A0AAV7BDL6</accession>